<dbReference type="PANTHER" id="PTHR12687:SF4">
    <property type="entry name" value="NUCLEOLAR COMPLEX PROTEIN 2 HOMOLOG"/>
    <property type="match status" value="1"/>
</dbReference>
<keyword evidence="3" id="KW-0539">Nucleus</keyword>
<name>D8MA05_BLAHO</name>
<gene>
    <name evidence="4" type="ORF">GSBLH_T00004560001</name>
</gene>
<accession>D8MA05</accession>
<dbReference type="OrthoDB" id="10266662at2759"/>
<dbReference type="InParanoid" id="D8MA05"/>
<dbReference type="RefSeq" id="XP_012898942.1">
    <property type="nucleotide sequence ID" value="XM_013043488.1"/>
</dbReference>
<protein>
    <recommendedName>
        <fullName evidence="6">Nucleolar complex protein 2</fullName>
    </recommendedName>
</protein>
<dbReference type="Pfam" id="PF03715">
    <property type="entry name" value="Noc2"/>
    <property type="match status" value="1"/>
</dbReference>
<evidence type="ECO:0000256" key="1">
    <source>
        <dbReference type="ARBA" id="ARBA00004123"/>
    </source>
</evidence>
<dbReference type="AlphaFoldDB" id="D8MA05"/>
<comment type="similarity">
    <text evidence="2">Belongs to the NOC2 family.</text>
</comment>
<dbReference type="GeneID" id="24921582"/>
<sequence length="282" mass="32323">MQNSYLLEPTMKNIYLAFVKSCKLYSESTHESFTVMRNCVTELYALDPVSAYQHAFVYIRQLAIHVRNATTSMTEQDIHLVYNWQFVNCLRLWTYMVCQPSLKEAFQPLVYPLVQVIDSTLTLIPTARYYPLRLHCVELYLQLITATGVFIPVAPLLLDLIENDKFLAKSTTTAKPPDVRFLTRIPKTYLASRPVQDAVISKAIALLADYFKLYERHVAFPELAYPVARSLKAYAKKCRVSQWSTATKALATKLEKQIEAVIREREGISGSPMELKNVQVKK</sequence>
<dbReference type="GO" id="GO:0030690">
    <property type="term" value="C:Noc1p-Noc2p complex"/>
    <property type="evidence" value="ECO:0007669"/>
    <property type="project" value="TreeGrafter"/>
</dbReference>
<dbReference type="GO" id="GO:0005730">
    <property type="term" value="C:nucleolus"/>
    <property type="evidence" value="ECO:0007669"/>
    <property type="project" value="TreeGrafter"/>
</dbReference>
<evidence type="ECO:0000256" key="2">
    <source>
        <dbReference type="ARBA" id="ARBA00005907"/>
    </source>
</evidence>
<keyword evidence="5" id="KW-1185">Reference proteome</keyword>
<dbReference type="PANTHER" id="PTHR12687">
    <property type="entry name" value="NUCLEOLAR COMPLEX 2 AND RAD4-RELATED"/>
    <property type="match status" value="1"/>
</dbReference>
<evidence type="ECO:0008006" key="6">
    <source>
        <dbReference type="Google" id="ProtNLM"/>
    </source>
</evidence>
<evidence type="ECO:0000256" key="3">
    <source>
        <dbReference type="ARBA" id="ARBA00023242"/>
    </source>
</evidence>
<dbReference type="GO" id="GO:0042273">
    <property type="term" value="P:ribosomal large subunit biogenesis"/>
    <property type="evidence" value="ECO:0007669"/>
    <property type="project" value="TreeGrafter"/>
</dbReference>
<comment type="subcellular location">
    <subcellularLocation>
        <location evidence="1">Nucleus</location>
    </subcellularLocation>
</comment>
<evidence type="ECO:0000313" key="4">
    <source>
        <dbReference type="EMBL" id="CBK24894.2"/>
    </source>
</evidence>
<dbReference type="EMBL" id="FN668689">
    <property type="protein sequence ID" value="CBK24894.2"/>
    <property type="molecule type" value="Genomic_DNA"/>
</dbReference>
<reference evidence="4" key="1">
    <citation type="submission" date="2010-02" db="EMBL/GenBank/DDBJ databases">
        <title>Sequencing and annotation of the Blastocystis hominis genome.</title>
        <authorList>
            <person name="Wincker P."/>
        </authorList>
    </citation>
    <scope>NUCLEOTIDE SEQUENCE</scope>
    <source>
        <strain evidence="4">Singapore isolate B</strain>
    </source>
</reference>
<dbReference type="InterPro" id="IPR005343">
    <property type="entry name" value="Noc2"/>
</dbReference>
<evidence type="ECO:0000313" key="5">
    <source>
        <dbReference type="Proteomes" id="UP000008312"/>
    </source>
</evidence>
<dbReference type="GO" id="GO:0030691">
    <property type="term" value="C:Noc2p-Noc3p complex"/>
    <property type="evidence" value="ECO:0007669"/>
    <property type="project" value="TreeGrafter"/>
</dbReference>
<proteinExistence type="inferred from homology"/>
<dbReference type="GO" id="GO:0005654">
    <property type="term" value="C:nucleoplasm"/>
    <property type="evidence" value="ECO:0007669"/>
    <property type="project" value="TreeGrafter"/>
</dbReference>
<organism evidence="4">
    <name type="scientific">Blastocystis hominis</name>
    <dbReference type="NCBI Taxonomy" id="12968"/>
    <lineage>
        <taxon>Eukaryota</taxon>
        <taxon>Sar</taxon>
        <taxon>Stramenopiles</taxon>
        <taxon>Bigyra</taxon>
        <taxon>Opalozoa</taxon>
        <taxon>Opalinata</taxon>
        <taxon>Blastocystidae</taxon>
        <taxon>Blastocystis</taxon>
    </lineage>
</organism>
<dbReference type="Proteomes" id="UP000008312">
    <property type="component" value="Unassembled WGS sequence"/>
</dbReference>